<gene>
    <name evidence="3" type="ORF">DM02DRAFT_710114</name>
</gene>
<name>A0A2V1DRQ9_9PLEO</name>
<evidence type="ECO:0000256" key="2">
    <source>
        <dbReference type="SAM" id="Phobius"/>
    </source>
</evidence>
<feature type="compositionally biased region" description="Low complexity" evidence="1">
    <location>
        <begin position="301"/>
        <end position="323"/>
    </location>
</feature>
<evidence type="ECO:0000313" key="4">
    <source>
        <dbReference type="Proteomes" id="UP000244855"/>
    </source>
</evidence>
<protein>
    <recommendedName>
        <fullName evidence="5">Mid2 domain-containing protein</fullName>
    </recommendedName>
</protein>
<keyword evidence="4" id="KW-1185">Reference proteome</keyword>
<feature type="region of interest" description="Disordered" evidence="1">
    <location>
        <begin position="301"/>
        <end position="329"/>
    </location>
</feature>
<dbReference type="AlphaFoldDB" id="A0A2V1DRQ9"/>
<dbReference type="EMBL" id="KZ805383">
    <property type="protein sequence ID" value="PVH99884.1"/>
    <property type="molecule type" value="Genomic_DNA"/>
</dbReference>
<proteinExistence type="predicted"/>
<keyword evidence="2" id="KW-0472">Membrane</keyword>
<evidence type="ECO:0008006" key="5">
    <source>
        <dbReference type="Google" id="ProtNLM"/>
    </source>
</evidence>
<dbReference type="STRING" id="97972.A0A2V1DRQ9"/>
<keyword evidence="2" id="KW-1133">Transmembrane helix</keyword>
<dbReference type="Proteomes" id="UP000244855">
    <property type="component" value="Unassembled WGS sequence"/>
</dbReference>
<evidence type="ECO:0000256" key="1">
    <source>
        <dbReference type="SAM" id="MobiDB-lite"/>
    </source>
</evidence>
<accession>A0A2V1DRQ9</accession>
<evidence type="ECO:0000313" key="3">
    <source>
        <dbReference type="EMBL" id="PVH99884.1"/>
    </source>
</evidence>
<keyword evidence="2" id="KW-0812">Transmembrane</keyword>
<sequence length="411" mass="45248">MWLFSMVESMIRVDLNLDITTTSVATGSSGHLKNDSSGGILDRSKRYKISYTSVILAICLWGLGIASIPLDFAEQKVPPQWTLSSYDCISDVTRSGSDYCGPQWSECTKAYCFALGPALSDKRKPGSPLELDFRYLFRNKDLTQHSSPFSTGVVTVIMIRTAILRVVLLLTLSIYFADAQQLYWIHPPIPDTYRNFKDNLLIESGSKQTLRWNTTRQKTNFLALYQDGVQNSLFRITDIKGMQYDWTVDSSIYNLAKSPVFYFGLNVSNSDGSDPTYQTCHYFNITAKSVTSSKSSSIISSSTTIQPSGSSPTASSVTSTTAGLNTPIPQPPVSTISTGAIAGISVACTIIVLLAIAGIGFCFWRRKKQNKAADPEPTAHAPVVDKKEIWARAELGSVHDGNTQWPRPELE</sequence>
<feature type="transmembrane region" description="Helical" evidence="2">
    <location>
        <begin position="340"/>
        <end position="364"/>
    </location>
</feature>
<reference evidence="3 4" key="1">
    <citation type="journal article" date="2018" name="Sci. Rep.">
        <title>Comparative genomics provides insights into the lifestyle and reveals functional heterogeneity of dark septate endophytic fungi.</title>
        <authorList>
            <person name="Knapp D.G."/>
            <person name="Nemeth J.B."/>
            <person name="Barry K."/>
            <person name="Hainaut M."/>
            <person name="Henrissat B."/>
            <person name="Johnson J."/>
            <person name="Kuo A."/>
            <person name="Lim J.H.P."/>
            <person name="Lipzen A."/>
            <person name="Nolan M."/>
            <person name="Ohm R.A."/>
            <person name="Tamas L."/>
            <person name="Grigoriev I.V."/>
            <person name="Spatafora J.W."/>
            <person name="Nagy L.G."/>
            <person name="Kovacs G.M."/>
        </authorList>
    </citation>
    <scope>NUCLEOTIDE SEQUENCE [LARGE SCALE GENOMIC DNA]</scope>
    <source>
        <strain evidence="3 4">DSE2036</strain>
    </source>
</reference>
<organism evidence="3 4">
    <name type="scientific">Periconia macrospinosa</name>
    <dbReference type="NCBI Taxonomy" id="97972"/>
    <lineage>
        <taxon>Eukaryota</taxon>
        <taxon>Fungi</taxon>
        <taxon>Dikarya</taxon>
        <taxon>Ascomycota</taxon>
        <taxon>Pezizomycotina</taxon>
        <taxon>Dothideomycetes</taxon>
        <taxon>Pleosporomycetidae</taxon>
        <taxon>Pleosporales</taxon>
        <taxon>Massarineae</taxon>
        <taxon>Periconiaceae</taxon>
        <taxon>Periconia</taxon>
    </lineage>
</organism>